<gene>
    <name evidence="2" type="ORF">CEXT_388801</name>
</gene>
<reference evidence="2 3" key="1">
    <citation type="submission" date="2021-06" db="EMBL/GenBank/DDBJ databases">
        <title>Caerostris extrusa draft genome.</title>
        <authorList>
            <person name="Kono N."/>
            <person name="Arakawa K."/>
        </authorList>
    </citation>
    <scope>NUCLEOTIDE SEQUENCE [LARGE SCALE GENOMIC DNA]</scope>
</reference>
<accession>A0AAV4YGI8</accession>
<keyword evidence="3" id="KW-1185">Reference proteome</keyword>
<dbReference type="EMBL" id="BPLR01019312">
    <property type="protein sequence ID" value="GIZ05414.1"/>
    <property type="molecule type" value="Genomic_DNA"/>
</dbReference>
<comment type="caution">
    <text evidence="2">The sequence shown here is derived from an EMBL/GenBank/DDBJ whole genome shotgun (WGS) entry which is preliminary data.</text>
</comment>
<name>A0AAV4YGI8_CAEEX</name>
<evidence type="ECO:0000313" key="2">
    <source>
        <dbReference type="EMBL" id="GIZ05414.1"/>
    </source>
</evidence>
<feature type="region of interest" description="Disordered" evidence="1">
    <location>
        <begin position="1"/>
        <end position="26"/>
    </location>
</feature>
<evidence type="ECO:0000256" key="1">
    <source>
        <dbReference type="SAM" id="MobiDB-lite"/>
    </source>
</evidence>
<dbReference type="AlphaFoldDB" id="A0AAV4YGI8"/>
<proteinExistence type="predicted"/>
<protein>
    <submittedName>
        <fullName evidence="2">Uncharacterized protein</fullName>
    </submittedName>
</protein>
<evidence type="ECO:0000313" key="3">
    <source>
        <dbReference type="Proteomes" id="UP001054945"/>
    </source>
</evidence>
<sequence>MAITDTIEGDPHPIDDTFDPPPPTPKSIFPRSIHHSLLIPVRREYGSITKSRVGRRRKSSGMKIAEGWRSKYFLAAGGWCCMYT</sequence>
<dbReference type="Proteomes" id="UP001054945">
    <property type="component" value="Unassembled WGS sequence"/>
</dbReference>
<organism evidence="2 3">
    <name type="scientific">Caerostris extrusa</name>
    <name type="common">Bark spider</name>
    <name type="synonym">Caerostris bankana</name>
    <dbReference type="NCBI Taxonomy" id="172846"/>
    <lineage>
        <taxon>Eukaryota</taxon>
        <taxon>Metazoa</taxon>
        <taxon>Ecdysozoa</taxon>
        <taxon>Arthropoda</taxon>
        <taxon>Chelicerata</taxon>
        <taxon>Arachnida</taxon>
        <taxon>Araneae</taxon>
        <taxon>Araneomorphae</taxon>
        <taxon>Entelegynae</taxon>
        <taxon>Araneoidea</taxon>
        <taxon>Araneidae</taxon>
        <taxon>Caerostris</taxon>
    </lineage>
</organism>